<dbReference type="Proteomes" id="UP000606008">
    <property type="component" value="Unassembled WGS sequence"/>
</dbReference>
<comment type="caution">
    <text evidence="1">The sequence shown here is derived from an EMBL/GenBank/DDBJ whole genome shotgun (WGS) entry which is preliminary data.</text>
</comment>
<evidence type="ECO:0008006" key="3">
    <source>
        <dbReference type="Google" id="ProtNLM"/>
    </source>
</evidence>
<organism evidence="1 2">
    <name type="scientific">Fibrivirga algicola</name>
    <dbReference type="NCBI Taxonomy" id="2950420"/>
    <lineage>
        <taxon>Bacteria</taxon>
        <taxon>Pseudomonadati</taxon>
        <taxon>Bacteroidota</taxon>
        <taxon>Cytophagia</taxon>
        <taxon>Cytophagales</taxon>
        <taxon>Spirosomataceae</taxon>
        <taxon>Fibrivirga</taxon>
    </lineage>
</organism>
<reference evidence="2" key="1">
    <citation type="submission" date="2019-09" db="EMBL/GenBank/DDBJ databases">
        <authorList>
            <person name="Jung D.-H."/>
        </authorList>
    </citation>
    <scope>NUCLEOTIDE SEQUENCE [LARGE SCALE GENOMIC DNA]</scope>
    <source>
        <strain evidence="2">JA-25</strain>
    </source>
</reference>
<protein>
    <recommendedName>
        <fullName evidence="3">XRE family transcriptional regulator</fullName>
    </recommendedName>
</protein>
<sequence>MISTGDIIMACRYRKGLVTHEKARDIIDKIGRHRLMVEIEEENQLPNDNEFVQLAKAFGILTEDLKRVIHTHGVLWMIGPEKIRNSIFKEYGIFTDDINAVLSQLYT</sequence>
<evidence type="ECO:0000313" key="2">
    <source>
        <dbReference type="Proteomes" id="UP000606008"/>
    </source>
</evidence>
<name>A0ABX0QSA5_9BACT</name>
<proteinExistence type="predicted"/>
<accession>A0ABX0QSA5</accession>
<dbReference type="EMBL" id="WAEL01000015">
    <property type="protein sequence ID" value="NID13772.1"/>
    <property type="molecule type" value="Genomic_DNA"/>
</dbReference>
<evidence type="ECO:0000313" key="1">
    <source>
        <dbReference type="EMBL" id="NID13772.1"/>
    </source>
</evidence>
<reference evidence="2" key="2">
    <citation type="submission" date="2023-07" db="EMBL/GenBank/DDBJ databases">
        <authorList>
            <person name="Jung D.-H."/>
        </authorList>
    </citation>
    <scope>NUCLEOTIDE SEQUENCE [LARGE SCALE GENOMIC DNA]</scope>
    <source>
        <strain evidence="2">JA-25</strain>
    </source>
</reference>
<gene>
    <name evidence="1" type="ORF">F7231_26625</name>
</gene>
<keyword evidence="2" id="KW-1185">Reference proteome</keyword>
<dbReference type="RefSeq" id="WP_166694284.1">
    <property type="nucleotide sequence ID" value="NZ_WAEL01000015.1"/>
</dbReference>